<evidence type="ECO:0000259" key="5">
    <source>
        <dbReference type="Pfam" id="PF18076"/>
    </source>
</evidence>
<dbReference type="Pfam" id="PF18076">
    <property type="entry name" value="FGAR-AT_N"/>
    <property type="match status" value="1"/>
</dbReference>
<accession>A0A4U6UFE5</accession>
<protein>
    <recommendedName>
        <fullName evidence="5">Phosphoribosylformylglycinamidine synthase N-terminal domain-containing protein</fullName>
    </recommendedName>
</protein>
<sequence length="181" mass="20742">MFQISDHCLLPLLQYPGVLTPHWLRNLLVRWNRSQVLFIFYRKPFLQENEYEELLRKVQEKVACNIVGIRTEQCFNVELEKALTPEKLATLKWLLAETYEPEKLQTCSFLEGEVCGSPYSVIVEVGPRMAFSTAFSTNAVSICKALSLTEVARLERSRRYHLSLQPGSGPLDKCQLNSFAA</sequence>
<dbReference type="Proteomes" id="UP000298652">
    <property type="component" value="Chromosome 5"/>
</dbReference>
<keyword evidence="2" id="KW-0547">Nucleotide-binding</keyword>
<evidence type="ECO:0000256" key="4">
    <source>
        <dbReference type="ARBA" id="ARBA00022840"/>
    </source>
</evidence>
<dbReference type="AlphaFoldDB" id="A0A4U6UFE5"/>
<keyword evidence="1" id="KW-0436">Ligase</keyword>
<name>A0A4U6UFE5_SETVI</name>
<keyword evidence="4" id="KW-0067">ATP-binding</keyword>
<gene>
    <name evidence="6" type="ORF">SEVIR_5G140032v2</name>
</gene>
<evidence type="ECO:0000256" key="3">
    <source>
        <dbReference type="ARBA" id="ARBA00022755"/>
    </source>
</evidence>
<evidence type="ECO:0000313" key="6">
    <source>
        <dbReference type="EMBL" id="TKW14022.1"/>
    </source>
</evidence>
<dbReference type="GO" id="GO:0004642">
    <property type="term" value="F:phosphoribosylformylglycinamidine synthase activity"/>
    <property type="evidence" value="ECO:0007669"/>
    <property type="project" value="TreeGrafter"/>
</dbReference>
<keyword evidence="7" id="KW-1185">Reference proteome</keyword>
<dbReference type="GO" id="GO:0005524">
    <property type="term" value="F:ATP binding"/>
    <property type="evidence" value="ECO:0007669"/>
    <property type="project" value="UniProtKB-KW"/>
</dbReference>
<dbReference type="InterPro" id="IPR040707">
    <property type="entry name" value="FGAR-AT_N"/>
</dbReference>
<reference evidence="6" key="1">
    <citation type="submission" date="2019-03" db="EMBL/GenBank/DDBJ databases">
        <title>WGS assembly of Setaria viridis.</title>
        <authorList>
            <person name="Huang P."/>
            <person name="Jenkins J."/>
            <person name="Grimwood J."/>
            <person name="Barry K."/>
            <person name="Healey A."/>
            <person name="Mamidi S."/>
            <person name="Sreedasyam A."/>
            <person name="Shu S."/>
            <person name="Feldman M."/>
            <person name="Wu J."/>
            <person name="Yu Y."/>
            <person name="Chen C."/>
            <person name="Johnson J."/>
            <person name="Rokhsar D."/>
            <person name="Baxter I."/>
            <person name="Schmutz J."/>
            <person name="Brutnell T."/>
            <person name="Kellogg E."/>
        </authorList>
    </citation>
    <scope>NUCLEOTIDE SEQUENCE [LARGE SCALE GENOMIC DNA]</scope>
</reference>
<dbReference type="GO" id="GO:0005737">
    <property type="term" value="C:cytoplasm"/>
    <property type="evidence" value="ECO:0007669"/>
    <property type="project" value="TreeGrafter"/>
</dbReference>
<dbReference type="GO" id="GO:0006164">
    <property type="term" value="P:purine nucleotide biosynthetic process"/>
    <property type="evidence" value="ECO:0007669"/>
    <property type="project" value="UniProtKB-KW"/>
</dbReference>
<dbReference type="SUPFAM" id="SSF82697">
    <property type="entry name" value="PurS-like"/>
    <property type="match status" value="1"/>
</dbReference>
<keyword evidence="3" id="KW-0658">Purine biosynthesis</keyword>
<organism evidence="6 7">
    <name type="scientific">Setaria viridis</name>
    <name type="common">Green bristlegrass</name>
    <name type="synonym">Setaria italica subsp. viridis</name>
    <dbReference type="NCBI Taxonomy" id="4556"/>
    <lineage>
        <taxon>Eukaryota</taxon>
        <taxon>Viridiplantae</taxon>
        <taxon>Streptophyta</taxon>
        <taxon>Embryophyta</taxon>
        <taxon>Tracheophyta</taxon>
        <taxon>Spermatophyta</taxon>
        <taxon>Magnoliopsida</taxon>
        <taxon>Liliopsida</taxon>
        <taxon>Poales</taxon>
        <taxon>Poaceae</taxon>
        <taxon>PACMAD clade</taxon>
        <taxon>Panicoideae</taxon>
        <taxon>Panicodae</taxon>
        <taxon>Paniceae</taxon>
        <taxon>Cenchrinae</taxon>
        <taxon>Setaria</taxon>
    </lineage>
</organism>
<dbReference type="PANTHER" id="PTHR10099">
    <property type="entry name" value="PHOSPHORIBOSYLFORMYLGLYCINAMIDINE SYNTHASE"/>
    <property type="match status" value="1"/>
</dbReference>
<evidence type="ECO:0000256" key="2">
    <source>
        <dbReference type="ARBA" id="ARBA00022741"/>
    </source>
</evidence>
<feature type="domain" description="Phosphoribosylformylglycinamidine synthase N-terminal" evidence="5">
    <location>
        <begin position="73"/>
        <end position="165"/>
    </location>
</feature>
<dbReference type="EMBL" id="CM016556">
    <property type="protein sequence ID" value="TKW14022.1"/>
    <property type="molecule type" value="Genomic_DNA"/>
</dbReference>
<proteinExistence type="predicted"/>
<evidence type="ECO:0000313" key="7">
    <source>
        <dbReference type="Proteomes" id="UP000298652"/>
    </source>
</evidence>
<evidence type="ECO:0000256" key="1">
    <source>
        <dbReference type="ARBA" id="ARBA00022598"/>
    </source>
</evidence>
<dbReference type="PANTHER" id="PTHR10099:SF8">
    <property type="entry name" value="PHOSPHORIBOSYLFORMYLGLYCINAMIDINE SYNTHASE"/>
    <property type="match status" value="1"/>
</dbReference>
<dbReference type="InterPro" id="IPR036604">
    <property type="entry name" value="PurS-like_sf"/>
</dbReference>
<dbReference type="Gramene" id="TKW14022">
    <property type="protein sequence ID" value="TKW14022"/>
    <property type="gene ID" value="SEVIR_5G140032v2"/>
</dbReference>